<organism evidence="4">
    <name type="scientific">bioreactor metagenome</name>
    <dbReference type="NCBI Taxonomy" id="1076179"/>
    <lineage>
        <taxon>unclassified sequences</taxon>
        <taxon>metagenomes</taxon>
        <taxon>ecological metagenomes</taxon>
    </lineage>
</organism>
<dbReference type="InterPro" id="IPR020904">
    <property type="entry name" value="Sc_DH/Rdtase_CS"/>
</dbReference>
<protein>
    <submittedName>
        <fullName evidence="4">2-dehydro-3-deoxy-D-gluconate 5-dehydrogenase</fullName>
        <ecNumber evidence="4">1.1.1.127</ecNumber>
    </submittedName>
</protein>
<evidence type="ECO:0000256" key="2">
    <source>
        <dbReference type="ARBA" id="ARBA00023002"/>
    </source>
</evidence>
<accession>A0A644XRH1</accession>
<sequence>MADLFSVRQKKVMVTGGSSGLGRSVAEGLLEAGAEVVVFGSSEKALQTEREFLACGLNAHSVSGNLGDEGELNRCFNEALAALGGEVDVLINAAGILLRGKSEEFSIADWNAVMSVNLTAMFLLSQLAARNMIQRGKGGKIINFASLVSFFGGQSVPAYAASKGGVAQLTKALCNDWAKYGINVNAIAPGYFDTPMNAASFGDEKRSSDIVGRIPLGRWGAPDDLKGIAIFLSSSASDYISGAVIPVDGGYLCK</sequence>
<feature type="domain" description="Ketoreductase" evidence="3">
    <location>
        <begin position="10"/>
        <end position="180"/>
    </location>
</feature>
<dbReference type="Pfam" id="PF13561">
    <property type="entry name" value="adh_short_C2"/>
    <property type="match status" value="1"/>
</dbReference>
<dbReference type="Gene3D" id="3.40.50.720">
    <property type="entry name" value="NAD(P)-binding Rossmann-like Domain"/>
    <property type="match status" value="1"/>
</dbReference>
<dbReference type="GO" id="GO:0047001">
    <property type="term" value="F:2-dehydro-3-deoxy-D-gluconate 5-dehydrogenase activity"/>
    <property type="evidence" value="ECO:0007669"/>
    <property type="project" value="UniProtKB-EC"/>
</dbReference>
<keyword evidence="2 4" id="KW-0560">Oxidoreductase</keyword>
<reference evidence="4" key="1">
    <citation type="submission" date="2019-08" db="EMBL/GenBank/DDBJ databases">
        <authorList>
            <person name="Kucharzyk K."/>
            <person name="Murdoch R.W."/>
            <person name="Higgins S."/>
            <person name="Loffler F."/>
        </authorList>
    </citation>
    <scope>NUCLEOTIDE SEQUENCE</scope>
</reference>
<evidence type="ECO:0000259" key="3">
    <source>
        <dbReference type="SMART" id="SM00822"/>
    </source>
</evidence>
<dbReference type="PRINTS" id="PR00080">
    <property type="entry name" value="SDRFAMILY"/>
</dbReference>
<proteinExistence type="inferred from homology"/>
<dbReference type="PRINTS" id="PR00081">
    <property type="entry name" value="GDHRDH"/>
</dbReference>
<name>A0A644XRH1_9ZZZZ</name>
<dbReference type="InterPro" id="IPR036291">
    <property type="entry name" value="NAD(P)-bd_dom_sf"/>
</dbReference>
<dbReference type="FunFam" id="3.40.50.720:FF:000084">
    <property type="entry name" value="Short-chain dehydrogenase reductase"/>
    <property type="match status" value="1"/>
</dbReference>
<comment type="caution">
    <text evidence="4">The sequence shown here is derived from an EMBL/GenBank/DDBJ whole genome shotgun (WGS) entry which is preliminary data.</text>
</comment>
<evidence type="ECO:0000256" key="1">
    <source>
        <dbReference type="ARBA" id="ARBA00006484"/>
    </source>
</evidence>
<comment type="similarity">
    <text evidence="1">Belongs to the short-chain dehydrogenases/reductases (SDR) family.</text>
</comment>
<dbReference type="AlphaFoldDB" id="A0A644XRH1"/>
<dbReference type="PANTHER" id="PTHR42760">
    <property type="entry name" value="SHORT-CHAIN DEHYDROGENASES/REDUCTASES FAMILY MEMBER"/>
    <property type="match status" value="1"/>
</dbReference>
<gene>
    <name evidence="4" type="primary">kduD_12</name>
    <name evidence="4" type="ORF">SDC9_65138</name>
</gene>
<dbReference type="SMART" id="SM00822">
    <property type="entry name" value="PKS_KR"/>
    <property type="match status" value="1"/>
</dbReference>
<dbReference type="PROSITE" id="PS00061">
    <property type="entry name" value="ADH_SHORT"/>
    <property type="match status" value="1"/>
</dbReference>
<dbReference type="PANTHER" id="PTHR42760:SF5">
    <property type="entry name" value="2-DEHYDRO-3-DEOXY-D-GLUCONATE 5-DEHYDROGENASE"/>
    <property type="match status" value="1"/>
</dbReference>
<evidence type="ECO:0000313" key="4">
    <source>
        <dbReference type="EMBL" id="MPM18725.1"/>
    </source>
</evidence>
<dbReference type="InterPro" id="IPR002347">
    <property type="entry name" value="SDR_fam"/>
</dbReference>
<dbReference type="SUPFAM" id="SSF51735">
    <property type="entry name" value="NAD(P)-binding Rossmann-fold domains"/>
    <property type="match status" value="1"/>
</dbReference>
<dbReference type="EMBL" id="VSSQ01003037">
    <property type="protein sequence ID" value="MPM18725.1"/>
    <property type="molecule type" value="Genomic_DNA"/>
</dbReference>
<dbReference type="InterPro" id="IPR057326">
    <property type="entry name" value="KR_dom"/>
</dbReference>
<dbReference type="EC" id="1.1.1.127" evidence="4"/>